<dbReference type="eggNOG" id="COG0476">
    <property type="taxonomic scope" value="Bacteria"/>
</dbReference>
<proteinExistence type="predicted"/>
<dbReference type="OrthoDB" id="4426339at2"/>
<feature type="region of interest" description="Disordered" evidence="1">
    <location>
        <begin position="174"/>
        <end position="207"/>
    </location>
</feature>
<dbReference type="AlphaFoldDB" id="D1BAV4"/>
<evidence type="ECO:0000313" key="2">
    <source>
        <dbReference type="EMBL" id="ACZ22655.1"/>
    </source>
</evidence>
<protein>
    <recommendedName>
        <fullName evidence="4">Dinucleotide-utilizing enzyme possibly involved in molybdopterin or thiamin biosynthesis</fullName>
    </recommendedName>
</protein>
<sequence>MPTTDLLRSSLCDEARALEPWARSRGTTGPSVVAARATGVVALVGCGRLGAVVVDVLASAGVETVVLDDARQVRQADVGVGGLREHHVGRRRDDAVGDAARLSHRALRVGRRDALSPDVVVLVVEDGGEVLRTARLMAEGVAHLVVTVAAWGAAVGPFVLPGLTACMRCVELQDPSDGRAGRGADGQAGRGAGRDVGADIPGQVAGGTAHVPGGTGLPLLVPQPSVVAALAGAVVAAEVLAYLDGRRPATAGASIEVEALDAMPRLRGWSVHPRCGCTGMGAVAPGC</sequence>
<evidence type="ECO:0000313" key="3">
    <source>
        <dbReference type="Proteomes" id="UP000000322"/>
    </source>
</evidence>
<dbReference type="SUPFAM" id="SSF69572">
    <property type="entry name" value="Activating enzymes of the ubiquitin-like proteins"/>
    <property type="match status" value="1"/>
</dbReference>
<keyword evidence="3" id="KW-1185">Reference proteome</keyword>
<dbReference type="Proteomes" id="UP000000322">
    <property type="component" value="Chromosome"/>
</dbReference>
<evidence type="ECO:0008006" key="4">
    <source>
        <dbReference type="Google" id="ProtNLM"/>
    </source>
</evidence>
<dbReference type="STRING" id="446469.Sked_27530"/>
<dbReference type="KEGG" id="ske:Sked_27530"/>
<dbReference type="Gene3D" id="3.40.50.720">
    <property type="entry name" value="NAD(P)-binding Rossmann-like Domain"/>
    <property type="match status" value="1"/>
</dbReference>
<reference evidence="2 3" key="1">
    <citation type="journal article" date="2009" name="Stand. Genomic Sci.">
        <title>Complete genome sequence of Sanguibacter keddieii type strain (ST-74).</title>
        <authorList>
            <person name="Ivanova N."/>
            <person name="Sikorski J."/>
            <person name="Sims D."/>
            <person name="Brettin T."/>
            <person name="Detter J.C."/>
            <person name="Han C."/>
            <person name="Lapidus A."/>
            <person name="Copeland A."/>
            <person name="Glavina Del Rio T."/>
            <person name="Nolan M."/>
            <person name="Chen F."/>
            <person name="Lucas S."/>
            <person name="Tice H."/>
            <person name="Cheng J.F."/>
            <person name="Bruce D."/>
            <person name="Goodwin L."/>
            <person name="Pitluck S."/>
            <person name="Pati A."/>
            <person name="Mavromatis K."/>
            <person name="Chen A."/>
            <person name="Palaniappan K."/>
            <person name="D'haeseleer P."/>
            <person name="Chain P."/>
            <person name="Bristow J."/>
            <person name="Eisen J.A."/>
            <person name="Markowitz V."/>
            <person name="Hugenholtz P."/>
            <person name="Goker M."/>
            <person name="Pukall R."/>
            <person name="Klenk H.P."/>
            <person name="Kyrpides N.C."/>
        </authorList>
    </citation>
    <scope>NUCLEOTIDE SEQUENCE [LARGE SCALE GENOMIC DNA]</scope>
    <source>
        <strain evidence="3">ATCC 51767 / DSM 10542 / NCFB 3025 / ST-74</strain>
    </source>
</reference>
<dbReference type="EMBL" id="CP001819">
    <property type="protein sequence ID" value="ACZ22655.1"/>
    <property type="molecule type" value="Genomic_DNA"/>
</dbReference>
<evidence type="ECO:0000256" key="1">
    <source>
        <dbReference type="SAM" id="MobiDB-lite"/>
    </source>
</evidence>
<dbReference type="RefSeq" id="WP_012867724.1">
    <property type="nucleotide sequence ID" value="NC_013521.1"/>
</dbReference>
<name>D1BAV4_SANKS</name>
<gene>
    <name evidence="2" type="ordered locus">Sked_27530</name>
</gene>
<organism evidence="2 3">
    <name type="scientific">Sanguibacter keddieii (strain ATCC 51767 / DSM 10542 / NCFB 3025 / ST-74)</name>
    <dbReference type="NCBI Taxonomy" id="446469"/>
    <lineage>
        <taxon>Bacteria</taxon>
        <taxon>Bacillati</taxon>
        <taxon>Actinomycetota</taxon>
        <taxon>Actinomycetes</taxon>
        <taxon>Micrococcales</taxon>
        <taxon>Sanguibacteraceae</taxon>
        <taxon>Sanguibacter</taxon>
    </lineage>
</organism>
<dbReference type="InterPro" id="IPR035985">
    <property type="entry name" value="Ubiquitin-activating_enz"/>
</dbReference>
<accession>D1BAV4</accession>
<dbReference type="GO" id="GO:0008641">
    <property type="term" value="F:ubiquitin-like modifier activating enzyme activity"/>
    <property type="evidence" value="ECO:0007669"/>
    <property type="project" value="InterPro"/>
</dbReference>
<dbReference type="HOGENOM" id="CLU_969401_0_0_11"/>